<gene>
    <name evidence="2" type="ORF">GCM10008906_33110</name>
</gene>
<evidence type="ECO:0000313" key="3">
    <source>
        <dbReference type="Proteomes" id="UP001501510"/>
    </source>
</evidence>
<keyword evidence="1" id="KW-0472">Membrane</keyword>
<dbReference type="EMBL" id="BAAACG010000019">
    <property type="protein sequence ID" value="GAA0746031.1"/>
    <property type="molecule type" value="Genomic_DNA"/>
</dbReference>
<name>A0ABP3V1V8_9CLOT</name>
<dbReference type="Proteomes" id="UP001501510">
    <property type="component" value="Unassembled WGS sequence"/>
</dbReference>
<organism evidence="2 3">
    <name type="scientific">Clostridium oceanicum</name>
    <dbReference type="NCBI Taxonomy" id="1543"/>
    <lineage>
        <taxon>Bacteria</taxon>
        <taxon>Bacillati</taxon>
        <taxon>Bacillota</taxon>
        <taxon>Clostridia</taxon>
        <taxon>Eubacteriales</taxon>
        <taxon>Clostridiaceae</taxon>
        <taxon>Clostridium</taxon>
    </lineage>
</organism>
<keyword evidence="3" id="KW-1185">Reference proteome</keyword>
<sequence length="365" mass="43107">MFTYEKIMKNVLKLIVLVVVTFTVVYFIKMDKNVDTDINGGKLKESKVTLNLNEKIKKDNVIFNPTFQFLWDDLKNSTREGKIILNDDSDYLNFLNTNIIDKNIIDDKYYIAMSGYEKDNIINKIKQKLTYKFDNYKGVSNTLKGPKDLILYSYLKRNIKFNNTFEKLTFPIEFESQDKITRVKGFGINKYEDEEQNKIANQVSILDYKNMEDFIIKLNPLNKEDEIIMAKIPKEETLLKTINKVEKRIEENTSSKMKLGETLAIPNIQFDIQTDYKSLIDKKILNRGFEYNFIVNATTNTDLKIESNGLIIKKKTNNFLLKNSYKKRWFIFDKPFLVYIKRKGSNTPYIAMWMDNSELLKKYYN</sequence>
<evidence type="ECO:0000256" key="1">
    <source>
        <dbReference type="SAM" id="Phobius"/>
    </source>
</evidence>
<evidence type="ECO:0008006" key="4">
    <source>
        <dbReference type="Google" id="ProtNLM"/>
    </source>
</evidence>
<reference evidence="3" key="1">
    <citation type="journal article" date="2019" name="Int. J. Syst. Evol. Microbiol.">
        <title>The Global Catalogue of Microorganisms (GCM) 10K type strain sequencing project: providing services to taxonomists for standard genome sequencing and annotation.</title>
        <authorList>
            <consortium name="The Broad Institute Genomics Platform"/>
            <consortium name="The Broad Institute Genome Sequencing Center for Infectious Disease"/>
            <person name="Wu L."/>
            <person name="Ma J."/>
        </authorList>
    </citation>
    <scope>NUCLEOTIDE SEQUENCE [LARGE SCALE GENOMIC DNA]</scope>
    <source>
        <strain evidence="3">JCM 1407</strain>
    </source>
</reference>
<keyword evidence="1" id="KW-0812">Transmembrane</keyword>
<proteinExistence type="predicted"/>
<accession>A0ABP3V1V8</accession>
<comment type="caution">
    <text evidence="2">The sequence shown here is derived from an EMBL/GenBank/DDBJ whole genome shotgun (WGS) entry which is preliminary data.</text>
</comment>
<evidence type="ECO:0000313" key="2">
    <source>
        <dbReference type="EMBL" id="GAA0746031.1"/>
    </source>
</evidence>
<protein>
    <recommendedName>
        <fullName evidence="4">DUF4825 domain-containing protein</fullName>
    </recommendedName>
</protein>
<feature type="transmembrane region" description="Helical" evidence="1">
    <location>
        <begin position="12"/>
        <end position="28"/>
    </location>
</feature>
<keyword evidence="1" id="KW-1133">Transmembrane helix</keyword>